<reference evidence="8 9" key="1">
    <citation type="journal article" date="2007" name="Int. J. Syst. Evol. Microbiol.">
        <title>Description of Pelomonas aquatica sp. nov. and Pelomonas puraquae sp. nov., isolated from industrial and haemodialysis water.</title>
        <authorList>
            <person name="Gomila M."/>
            <person name="Bowien B."/>
            <person name="Falsen E."/>
            <person name="Moore E.R."/>
            <person name="Lalucat J."/>
        </authorList>
    </citation>
    <scope>NUCLEOTIDE SEQUENCE [LARGE SCALE GENOMIC DNA]</scope>
    <source>
        <strain evidence="8 9">CCUG 52769</strain>
    </source>
</reference>
<evidence type="ECO:0000256" key="4">
    <source>
        <dbReference type="ARBA" id="ARBA00022989"/>
    </source>
</evidence>
<protein>
    <submittedName>
        <fullName evidence="8">Cytochrome B</fullName>
    </submittedName>
</protein>
<dbReference type="SUPFAM" id="SSF81342">
    <property type="entry name" value="Transmembrane di-heme cytochromes"/>
    <property type="match status" value="1"/>
</dbReference>
<dbReference type="GO" id="GO:0009055">
    <property type="term" value="F:electron transfer activity"/>
    <property type="evidence" value="ECO:0007669"/>
    <property type="project" value="InterPro"/>
</dbReference>
<dbReference type="PANTHER" id="PTHR30485">
    <property type="entry name" value="NI/FE-HYDROGENASE 1 B-TYPE CYTOCHROME SUBUNIT"/>
    <property type="match status" value="1"/>
</dbReference>
<feature type="transmembrane region" description="Helical" evidence="6">
    <location>
        <begin position="135"/>
        <end position="155"/>
    </location>
</feature>
<keyword evidence="3 6" id="KW-0812">Transmembrane</keyword>
<keyword evidence="2" id="KW-1003">Cell membrane</keyword>
<feature type="domain" description="Cytochrome b561 bacterial/Ni-hydrogenase" evidence="7">
    <location>
        <begin position="3"/>
        <end position="168"/>
    </location>
</feature>
<dbReference type="OrthoDB" id="196472at2"/>
<evidence type="ECO:0000313" key="9">
    <source>
        <dbReference type="Proteomes" id="UP000197446"/>
    </source>
</evidence>
<dbReference type="AlphaFoldDB" id="A0A254N938"/>
<keyword evidence="9" id="KW-1185">Reference proteome</keyword>
<dbReference type="InterPro" id="IPR011577">
    <property type="entry name" value="Cyt_b561_bac/Ni-Hgenase"/>
</dbReference>
<name>A0A254N938_9BURK</name>
<organism evidence="8 9">
    <name type="scientific">Roseateles puraquae</name>
    <dbReference type="NCBI Taxonomy" id="431059"/>
    <lineage>
        <taxon>Bacteria</taxon>
        <taxon>Pseudomonadati</taxon>
        <taxon>Pseudomonadota</taxon>
        <taxon>Betaproteobacteria</taxon>
        <taxon>Burkholderiales</taxon>
        <taxon>Sphaerotilaceae</taxon>
        <taxon>Roseateles</taxon>
    </lineage>
</organism>
<evidence type="ECO:0000256" key="1">
    <source>
        <dbReference type="ARBA" id="ARBA00004651"/>
    </source>
</evidence>
<dbReference type="GO" id="GO:0005886">
    <property type="term" value="C:plasma membrane"/>
    <property type="evidence" value="ECO:0007669"/>
    <property type="project" value="UniProtKB-SubCell"/>
</dbReference>
<dbReference type="Proteomes" id="UP000197446">
    <property type="component" value="Unassembled WGS sequence"/>
</dbReference>
<keyword evidence="4 6" id="KW-1133">Transmembrane helix</keyword>
<gene>
    <name evidence="8" type="ORF">CDO81_16780</name>
</gene>
<proteinExistence type="predicted"/>
<evidence type="ECO:0000256" key="2">
    <source>
        <dbReference type="ARBA" id="ARBA00022475"/>
    </source>
</evidence>
<feature type="transmembrane region" description="Helical" evidence="6">
    <location>
        <begin position="36"/>
        <end position="54"/>
    </location>
</feature>
<dbReference type="GO" id="GO:0022904">
    <property type="term" value="P:respiratory electron transport chain"/>
    <property type="evidence" value="ECO:0007669"/>
    <property type="project" value="InterPro"/>
</dbReference>
<evidence type="ECO:0000259" key="7">
    <source>
        <dbReference type="Pfam" id="PF01292"/>
    </source>
</evidence>
<feature type="transmembrane region" description="Helical" evidence="6">
    <location>
        <begin position="95"/>
        <end position="115"/>
    </location>
</feature>
<dbReference type="Gene3D" id="1.20.950.20">
    <property type="entry name" value="Transmembrane di-heme cytochromes, Chain C"/>
    <property type="match status" value="1"/>
</dbReference>
<dbReference type="PANTHER" id="PTHR30485:SF2">
    <property type="entry name" value="BLL0597 PROTEIN"/>
    <property type="match status" value="1"/>
</dbReference>
<dbReference type="GO" id="GO:0020037">
    <property type="term" value="F:heme binding"/>
    <property type="evidence" value="ECO:0007669"/>
    <property type="project" value="TreeGrafter"/>
</dbReference>
<dbReference type="InterPro" id="IPR051542">
    <property type="entry name" value="Hydrogenase_cytochrome"/>
</dbReference>
<comment type="caution">
    <text evidence="8">The sequence shown here is derived from an EMBL/GenBank/DDBJ whole genome shotgun (WGS) entry which is preliminary data.</text>
</comment>
<comment type="subcellular location">
    <subcellularLocation>
        <location evidence="1">Cell membrane</location>
        <topology evidence="1">Multi-pass membrane protein</topology>
    </subcellularLocation>
</comment>
<sequence length="179" mass="19785">MRVWDALVRVLHWTLAAAVATGLISGHWPPSHFDDWHHTAGYVAAAAVVLRLVWGIRGSRYARLSQFVRSPRQVLAYARALRAGDEPRYIGHNPLGGWMVLALWATAAALALTGWLYTTDWLWGYEWLSDLHAGLAWAIVALVTAHLGGVAMTSWRHRENLVGAMFSGAKRAPQPGDID</sequence>
<dbReference type="EMBL" id="NISI01000006">
    <property type="protein sequence ID" value="OWR03332.1"/>
    <property type="molecule type" value="Genomic_DNA"/>
</dbReference>
<evidence type="ECO:0000256" key="6">
    <source>
        <dbReference type="SAM" id="Phobius"/>
    </source>
</evidence>
<evidence type="ECO:0000256" key="3">
    <source>
        <dbReference type="ARBA" id="ARBA00022692"/>
    </source>
</evidence>
<evidence type="ECO:0000256" key="5">
    <source>
        <dbReference type="ARBA" id="ARBA00023136"/>
    </source>
</evidence>
<accession>A0A254N938</accession>
<dbReference type="InterPro" id="IPR016174">
    <property type="entry name" value="Di-haem_cyt_TM"/>
</dbReference>
<keyword evidence="5 6" id="KW-0472">Membrane</keyword>
<dbReference type="Pfam" id="PF01292">
    <property type="entry name" value="Ni_hydr_CYTB"/>
    <property type="match status" value="1"/>
</dbReference>
<evidence type="ECO:0000313" key="8">
    <source>
        <dbReference type="EMBL" id="OWR03332.1"/>
    </source>
</evidence>